<dbReference type="OMA" id="YRRSTYF"/>
<keyword evidence="2" id="KW-0732">Signal</keyword>
<evidence type="ECO:0000256" key="2">
    <source>
        <dbReference type="SAM" id="SignalP"/>
    </source>
</evidence>
<proteinExistence type="predicted"/>
<keyword evidence="1" id="KW-1133">Transmembrane helix</keyword>
<accession>K3X2P0</accession>
<dbReference type="VEuPathDB" id="FungiDB:PYU1_G011463"/>
<dbReference type="InterPro" id="IPR014867">
    <property type="entry name" value="Spore_coat_CotH_CotH2/3/7"/>
</dbReference>
<dbReference type="eggNOG" id="ENOG502QVKV">
    <property type="taxonomic scope" value="Eukaryota"/>
</dbReference>
<dbReference type="STRING" id="431595.K3X2P0"/>
<organism evidence="3 4">
    <name type="scientific">Globisporangium ultimum (strain ATCC 200006 / CBS 805.95 / DAOM BR144)</name>
    <name type="common">Pythium ultimum</name>
    <dbReference type="NCBI Taxonomy" id="431595"/>
    <lineage>
        <taxon>Eukaryota</taxon>
        <taxon>Sar</taxon>
        <taxon>Stramenopiles</taxon>
        <taxon>Oomycota</taxon>
        <taxon>Peronosporomycetes</taxon>
        <taxon>Pythiales</taxon>
        <taxon>Pythiaceae</taxon>
        <taxon>Globisporangium</taxon>
    </lineage>
</organism>
<feature type="chain" id="PRO_5003868338" description="EGF-like domain-containing protein" evidence="2">
    <location>
        <begin position="23"/>
        <end position="668"/>
    </location>
</feature>
<dbReference type="EnsemblProtists" id="PYU1_T011489">
    <property type="protein sequence ID" value="PYU1_T011489"/>
    <property type="gene ID" value="PYU1_G011463"/>
</dbReference>
<reference evidence="3" key="3">
    <citation type="submission" date="2015-02" db="UniProtKB">
        <authorList>
            <consortium name="EnsemblProtists"/>
        </authorList>
    </citation>
    <scope>IDENTIFICATION</scope>
    <source>
        <strain evidence="3">DAOM BR144</strain>
    </source>
</reference>
<dbReference type="AlphaFoldDB" id="K3X2P0"/>
<dbReference type="Proteomes" id="UP000019132">
    <property type="component" value="Unassembled WGS sequence"/>
</dbReference>
<keyword evidence="4" id="KW-1185">Reference proteome</keyword>
<evidence type="ECO:0008006" key="5">
    <source>
        <dbReference type="Google" id="ProtNLM"/>
    </source>
</evidence>
<protein>
    <recommendedName>
        <fullName evidence="5">EGF-like domain-containing protein</fullName>
    </recommendedName>
</protein>
<dbReference type="EMBL" id="GL376571">
    <property type="status" value="NOT_ANNOTATED_CDS"/>
    <property type="molecule type" value="Genomic_DNA"/>
</dbReference>
<dbReference type="InParanoid" id="K3X2P0"/>
<reference evidence="4" key="2">
    <citation type="submission" date="2010-04" db="EMBL/GenBank/DDBJ databases">
        <authorList>
            <person name="Buell R."/>
            <person name="Hamilton J."/>
            <person name="Hostetler J."/>
        </authorList>
    </citation>
    <scope>NUCLEOTIDE SEQUENCE [LARGE SCALE GENOMIC DNA]</scope>
    <source>
        <strain evidence="4">DAOM:BR144</strain>
    </source>
</reference>
<feature type="signal peptide" evidence="2">
    <location>
        <begin position="1"/>
        <end position="22"/>
    </location>
</feature>
<sequence>MRAAGIAAFALLQGAAMALSAADSVPTPAPFDKTCFELPVVIVSPTGERLPTETCNQQRFPAIDCMKKTVEVHIEVIDHSNGTLNCLNGERTAVYPADAHYRGQSSLHFSKHQMTVKLHEVDDFLGFPADKKFVLNGPVIDSSLMRNHLAHWLFRGTTRYSPRTRHIVVFVRDNLDPSNFEPSYKGIYLALEKISYGPNRVGLAPLDNTCRDEELNGGWAWQNNPLNYGVYSPNIVQDKYQLAFGSGERPVLMAPKSNVMTQTMRDYFVDTKTGPLPRMYQYLYDDMMNSDGLGNVIDIGSFVDYFLHSEMSQNSDAYRRSTYFFKDRDQPINAGPVWDFNLAYGRGNNQKDWLYKPHMFWRRLFCNYKFASLVPKRWRELRATAWSDIAIQDFLGNNSAPIKRQLVNCNNWSSMNLQCANTNGAGTYESNVDSLERSVLTRARWMDENVAGFYMKLNNSVCFPAGDLPQYNCAADGNDDGCLTDPEKYISAVEFPSVRKPSSRKVCAAAVDGATNDSLEKPSIDPCWLSAGTYIKDGSLTPFCSGYGSCPPGPGATCKCTQGRKLPTCARSDDPIGAPMIPNATVMQASSLSSGTFSANENRSRGFTTIVISSGILAVCVMFAHQRYRRRQQRVNRQTALLYPPVGVATSSSATPTGLAASGLQYGT</sequence>
<name>K3X2P0_GLOUD</name>
<feature type="transmembrane region" description="Helical" evidence="1">
    <location>
        <begin position="606"/>
        <end position="624"/>
    </location>
</feature>
<reference evidence="4" key="1">
    <citation type="journal article" date="2010" name="Genome Biol.">
        <title>Genome sequence of the necrotrophic plant pathogen Pythium ultimum reveals original pathogenicity mechanisms and effector repertoire.</title>
        <authorList>
            <person name="Levesque C.A."/>
            <person name="Brouwer H."/>
            <person name="Cano L."/>
            <person name="Hamilton J.P."/>
            <person name="Holt C."/>
            <person name="Huitema E."/>
            <person name="Raffaele S."/>
            <person name="Robideau G.P."/>
            <person name="Thines M."/>
            <person name="Win J."/>
            <person name="Zerillo M.M."/>
            <person name="Beakes G.W."/>
            <person name="Boore J.L."/>
            <person name="Busam D."/>
            <person name="Dumas B."/>
            <person name="Ferriera S."/>
            <person name="Fuerstenberg S.I."/>
            <person name="Gachon C.M."/>
            <person name="Gaulin E."/>
            <person name="Govers F."/>
            <person name="Grenville-Briggs L."/>
            <person name="Horner N."/>
            <person name="Hostetler J."/>
            <person name="Jiang R.H."/>
            <person name="Johnson J."/>
            <person name="Krajaejun T."/>
            <person name="Lin H."/>
            <person name="Meijer H.J."/>
            <person name="Moore B."/>
            <person name="Morris P."/>
            <person name="Phuntmart V."/>
            <person name="Puiu D."/>
            <person name="Shetty J."/>
            <person name="Stajich J.E."/>
            <person name="Tripathy S."/>
            <person name="Wawra S."/>
            <person name="van West P."/>
            <person name="Whitty B.R."/>
            <person name="Coutinho P.M."/>
            <person name="Henrissat B."/>
            <person name="Martin F."/>
            <person name="Thomas P.D."/>
            <person name="Tyler B.M."/>
            <person name="De Vries R.P."/>
            <person name="Kamoun S."/>
            <person name="Yandell M."/>
            <person name="Tisserat N."/>
            <person name="Buell C.R."/>
        </authorList>
    </citation>
    <scope>NUCLEOTIDE SEQUENCE</scope>
    <source>
        <strain evidence="4">DAOM:BR144</strain>
    </source>
</reference>
<dbReference type="HOGENOM" id="CLU_026066_0_0_1"/>
<evidence type="ECO:0000313" key="3">
    <source>
        <dbReference type="EnsemblProtists" id="PYU1_T011489"/>
    </source>
</evidence>
<keyword evidence="1" id="KW-0472">Membrane</keyword>
<evidence type="ECO:0000256" key="1">
    <source>
        <dbReference type="SAM" id="Phobius"/>
    </source>
</evidence>
<dbReference type="Pfam" id="PF08757">
    <property type="entry name" value="CotH"/>
    <property type="match status" value="1"/>
</dbReference>
<evidence type="ECO:0000313" key="4">
    <source>
        <dbReference type="Proteomes" id="UP000019132"/>
    </source>
</evidence>
<keyword evidence="1" id="KW-0812">Transmembrane</keyword>